<gene>
    <name evidence="1" type="ORF">AVEN_260025_1</name>
</gene>
<dbReference type="AlphaFoldDB" id="A0A4Y2TNP6"/>
<dbReference type="Proteomes" id="UP000499080">
    <property type="component" value="Unassembled WGS sequence"/>
</dbReference>
<reference evidence="1 2" key="1">
    <citation type="journal article" date="2019" name="Sci. Rep.">
        <title>Orb-weaving spider Araneus ventricosus genome elucidates the spidroin gene catalogue.</title>
        <authorList>
            <person name="Kono N."/>
            <person name="Nakamura H."/>
            <person name="Ohtoshi R."/>
            <person name="Moran D.A.P."/>
            <person name="Shinohara A."/>
            <person name="Yoshida Y."/>
            <person name="Fujiwara M."/>
            <person name="Mori M."/>
            <person name="Tomita M."/>
            <person name="Arakawa K."/>
        </authorList>
    </citation>
    <scope>NUCLEOTIDE SEQUENCE [LARGE SCALE GENOMIC DNA]</scope>
</reference>
<dbReference type="EMBL" id="BGPR01030039">
    <property type="protein sequence ID" value="GBO02265.1"/>
    <property type="molecule type" value="Genomic_DNA"/>
</dbReference>
<comment type="caution">
    <text evidence="1">The sequence shown here is derived from an EMBL/GenBank/DDBJ whole genome shotgun (WGS) entry which is preliminary data.</text>
</comment>
<dbReference type="OrthoDB" id="2444513at2759"/>
<accession>A0A4Y2TNP6</accession>
<dbReference type="GO" id="GO:0003676">
    <property type="term" value="F:nucleic acid binding"/>
    <property type="evidence" value="ECO:0007669"/>
    <property type="project" value="InterPro"/>
</dbReference>
<evidence type="ECO:0000313" key="2">
    <source>
        <dbReference type="Proteomes" id="UP000499080"/>
    </source>
</evidence>
<dbReference type="InterPro" id="IPR036397">
    <property type="entry name" value="RNaseH_sf"/>
</dbReference>
<sequence length="107" mass="12236">MNTLLTRHFHSPPKFSDMNIIAPIWVVLQCAVQERSPPPRTPMDLRTALKDSWCEKPPGHLQTLVDTMPRRVASLLCARVDPKRYDTGVKVFLALMYLSIFNTEVCI</sequence>
<evidence type="ECO:0000313" key="1">
    <source>
        <dbReference type="EMBL" id="GBO02265.1"/>
    </source>
</evidence>
<organism evidence="1 2">
    <name type="scientific">Araneus ventricosus</name>
    <name type="common">Orbweaver spider</name>
    <name type="synonym">Epeira ventricosa</name>
    <dbReference type="NCBI Taxonomy" id="182803"/>
    <lineage>
        <taxon>Eukaryota</taxon>
        <taxon>Metazoa</taxon>
        <taxon>Ecdysozoa</taxon>
        <taxon>Arthropoda</taxon>
        <taxon>Chelicerata</taxon>
        <taxon>Arachnida</taxon>
        <taxon>Araneae</taxon>
        <taxon>Araneomorphae</taxon>
        <taxon>Entelegynae</taxon>
        <taxon>Araneoidea</taxon>
        <taxon>Araneidae</taxon>
        <taxon>Araneus</taxon>
    </lineage>
</organism>
<keyword evidence="2" id="KW-1185">Reference proteome</keyword>
<name>A0A4Y2TNP6_ARAVE</name>
<proteinExistence type="predicted"/>
<dbReference type="Gene3D" id="3.30.420.10">
    <property type="entry name" value="Ribonuclease H-like superfamily/Ribonuclease H"/>
    <property type="match status" value="1"/>
</dbReference>
<protein>
    <submittedName>
        <fullName evidence="1">Uncharacterized protein</fullName>
    </submittedName>
</protein>